<name>A0A2N1L9T5_9GLOM</name>
<accession>A0A2N1L9T5</accession>
<evidence type="ECO:0000313" key="2">
    <source>
        <dbReference type="Proteomes" id="UP000233469"/>
    </source>
</evidence>
<feature type="non-terminal residue" evidence="1">
    <location>
        <position position="71"/>
    </location>
</feature>
<organism evidence="1 2">
    <name type="scientific">Rhizophagus irregularis</name>
    <dbReference type="NCBI Taxonomy" id="588596"/>
    <lineage>
        <taxon>Eukaryota</taxon>
        <taxon>Fungi</taxon>
        <taxon>Fungi incertae sedis</taxon>
        <taxon>Mucoromycota</taxon>
        <taxon>Glomeromycotina</taxon>
        <taxon>Glomeromycetes</taxon>
        <taxon>Glomerales</taxon>
        <taxon>Glomeraceae</taxon>
        <taxon>Rhizophagus</taxon>
    </lineage>
</organism>
<reference evidence="1 2" key="1">
    <citation type="submission" date="2016-04" db="EMBL/GenBank/DDBJ databases">
        <title>Genome analyses suggest a sexual origin of heterokaryosis in a supposedly ancient asexual fungus.</title>
        <authorList>
            <person name="Ropars J."/>
            <person name="Sedzielewska K."/>
            <person name="Noel J."/>
            <person name="Charron P."/>
            <person name="Farinelli L."/>
            <person name="Marton T."/>
            <person name="Kruger M."/>
            <person name="Pelin A."/>
            <person name="Brachmann A."/>
            <person name="Corradi N."/>
        </authorList>
    </citation>
    <scope>NUCLEOTIDE SEQUENCE [LARGE SCALE GENOMIC DNA]</scope>
    <source>
        <strain evidence="1 2">C2</strain>
    </source>
</reference>
<reference evidence="1 2" key="2">
    <citation type="submission" date="2017-10" db="EMBL/GenBank/DDBJ databases">
        <title>Extensive intraspecific genome diversity in a model arbuscular mycorrhizal fungus.</title>
        <authorList>
            <person name="Chen E.C.H."/>
            <person name="Morin E."/>
            <person name="Baudet D."/>
            <person name="Noel J."/>
            <person name="Ndikumana S."/>
            <person name="Charron P."/>
            <person name="St-Onge C."/>
            <person name="Giorgi J."/>
            <person name="Grigoriev I.V."/>
            <person name="Roux C."/>
            <person name="Martin F.M."/>
            <person name="Corradi N."/>
        </authorList>
    </citation>
    <scope>NUCLEOTIDE SEQUENCE [LARGE SCALE GENOMIC DNA]</scope>
    <source>
        <strain evidence="1 2">C2</strain>
    </source>
</reference>
<proteinExistence type="predicted"/>
<gene>
    <name evidence="1" type="ORF">RhiirC2_803832</name>
</gene>
<dbReference type="VEuPathDB" id="FungiDB:FUN_003572"/>
<dbReference type="Proteomes" id="UP000233469">
    <property type="component" value="Unassembled WGS sequence"/>
</dbReference>
<comment type="caution">
    <text evidence="1">The sequence shown here is derived from an EMBL/GenBank/DDBJ whole genome shotgun (WGS) entry which is preliminary data.</text>
</comment>
<protein>
    <submittedName>
        <fullName evidence="1">Uncharacterized protein</fullName>
    </submittedName>
</protein>
<sequence length="71" mass="7948">MNSDNNIANDYSNLPMDQTGNDFVPSIIKNFENASNSNTNLDISHINNTNTIVPTPQNNTFEFYLPLPNDT</sequence>
<dbReference type="AlphaFoldDB" id="A0A2N1L9T5"/>
<dbReference type="EMBL" id="LLXL01008910">
    <property type="protein sequence ID" value="PKK46139.1"/>
    <property type="molecule type" value="Genomic_DNA"/>
</dbReference>
<evidence type="ECO:0000313" key="1">
    <source>
        <dbReference type="EMBL" id="PKK46139.1"/>
    </source>
</evidence>